<keyword evidence="1" id="KW-0812">Transmembrane</keyword>
<evidence type="ECO:0000256" key="1">
    <source>
        <dbReference type="SAM" id="Phobius"/>
    </source>
</evidence>
<feature type="transmembrane region" description="Helical" evidence="1">
    <location>
        <begin position="50"/>
        <end position="72"/>
    </location>
</feature>
<dbReference type="AlphaFoldDB" id="A0A8J3X0B2"/>
<dbReference type="Proteomes" id="UP000599074">
    <property type="component" value="Unassembled WGS sequence"/>
</dbReference>
<gene>
    <name evidence="2" type="ORF">Pme01_20880</name>
</gene>
<keyword evidence="3" id="KW-1185">Reference proteome</keyword>
<proteinExistence type="predicted"/>
<reference evidence="2" key="1">
    <citation type="submission" date="2021-01" db="EMBL/GenBank/DDBJ databases">
        <title>Whole genome shotgun sequence of Planosporangium mesophilum NBRC 109066.</title>
        <authorList>
            <person name="Komaki H."/>
            <person name="Tamura T."/>
        </authorList>
    </citation>
    <scope>NUCLEOTIDE SEQUENCE</scope>
    <source>
        <strain evidence="2">NBRC 109066</strain>
    </source>
</reference>
<accession>A0A8J3X0B2</accession>
<evidence type="ECO:0000313" key="2">
    <source>
        <dbReference type="EMBL" id="GII22491.1"/>
    </source>
</evidence>
<evidence type="ECO:0000313" key="3">
    <source>
        <dbReference type="Proteomes" id="UP000599074"/>
    </source>
</evidence>
<protein>
    <submittedName>
        <fullName evidence="2">Uncharacterized protein</fullName>
    </submittedName>
</protein>
<feature type="transmembrane region" description="Helical" evidence="1">
    <location>
        <begin position="12"/>
        <end position="29"/>
    </location>
</feature>
<organism evidence="2 3">
    <name type="scientific">Planosporangium mesophilum</name>
    <dbReference type="NCBI Taxonomy" id="689768"/>
    <lineage>
        <taxon>Bacteria</taxon>
        <taxon>Bacillati</taxon>
        <taxon>Actinomycetota</taxon>
        <taxon>Actinomycetes</taxon>
        <taxon>Micromonosporales</taxon>
        <taxon>Micromonosporaceae</taxon>
        <taxon>Planosporangium</taxon>
    </lineage>
</organism>
<keyword evidence="1" id="KW-0472">Membrane</keyword>
<sequence>MDQSLHVTVGGLYAGLVIGFGVGWLYAVFQRAWRDLAKEKKATAAAGRIAWSRSAELVVLGFLLAVAAALMLGNIGGR</sequence>
<keyword evidence="1" id="KW-1133">Transmembrane helix</keyword>
<comment type="caution">
    <text evidence="2">The sequence shown here is derived from an EMBL/GenBank/DDBJ whole genome shotgun (WGS) entry which is preliminary data.</text>
</comment>
<name>A0A8J3X0B2_9ACTN</name>
<dbReference type="EMBL" id="BOON01000018">
    <property type="protein sequence ID" value="GII22491.1"/>
    <property type="molecule type" value="Genomic_DNA"/>
</dbReference>